<dbReference type="OrthoDB" id="9816343at2"/>
<evidence type="ECO:0000256" key="1">
    <source>
        <dbReference type="ARBA" id="ARBA00022553"/>
    </source>
</evidence>
<dbReference type="InterPro" id="IPR050595">
    <property type="entry name" value="Bact_response_regulator"/>
</dbReference>
<name>A0A3A8IC38_9BACT</name>
<dbReference type="Proteomes" id="UP000268094">
    <property type="component" value="Unassembled WGS sequence"/>
</dbReference>
<proteinExistence type="predicted"/>
<dbReference type="InterPro" id="IPR011006">
    <property type="entry name" value="CheY-like_superfamily"/>
</dbReference>
<dbReference type="SMART" id="SM00448">
    <property type="entry name" value="REC"/>
    <property type="match status" value="1"/>
</dbReference>
<dbReference type="Gene3D" id="3.40.50.2300">
    <property type="match status" value="1"/>
</dbReference>
<dbReference type="InterPro" id="IPR001789">
    <property type="entry name" value="Sig_transdc_resp-reg_receiver"/>
</dbReference>
<evidence type="ECO:0000313" key="4">
    <source>
        <dbReference type="EMBL" id="RKG81037.1"/>
    </source>
</evidence>
<keyword evidence="5" id="KW-1185">Reference proteome</keyword>
<gene>
    <name evidence="4" type="ORF">D7V88_26740</name>
</gene>
<evidence type="ECO:0000259" key="3">
    <source>
        <dbReference type="PROSITE" id="PS50110"/>
    </source>
</evidence>
<dbReference type="Pfam" id="PF00072">
    <property type="entry name" value="Response_reg"/>
    <property type="match status" value="1"/>
</dbReference>
<evidence type="ECO:0000256" key="2">
    <source>
        <dbReference type="PROSITE-ProRule" id="PRU00169"/>
    </source>
</evidence>
<dbReference type="PROSITE" id="PS50110">
    <property type="entry name" value="RESPONSE_REGULATORY"/>
    <property type="match status" value="1"/>
</dbReference>
<dbReference type="PANTHER" id="PTHR44591">
    <property type="entry name" value="STRESS RESPONSE REGULATOR PROTEIN 1"/>
    <property type="match status" value="1"/>
</dbReference>
<organism evidence="4 5">
    <name type="scientific">Corallococcus terminator</name>
    <dbReference type="NCBI Taxonomy" id="2316733"/>
    <lineage>
        <taxon>Bacteria</taxon>
        <taxon>Pseudomonadati</taxon>
        <taxon>Myxococcota</taxon>
        <taxon>Myxococcia</taxon>
        <taxon>Myxococcales</taxon>
        <taxon>Cystobacterineae</taxon>
        <taxon>Myxococcaceae</taxon>
        <taxon>Corallococcus</taxon>
    </lineage>
</organism>
<dbReference type="GO" id="GO:0000160">
    <property type="term" value="P:phosphorelay signal transduction system"/>
    <property type="evidence" value="ECO:0007669"/>
    <property type="project" value="InterPro"/>
</dbReference>
<evidence type="ECO:0000313" key="5">
    <source>
        <dbReference type="Proteomes" id="UP000268094"/>
    </source>
</evidence>
<reference evidence="5" key="1">
    <citation type="submission" date="2018-09" db="EMBL/GenBank/DDBJ databases">
        <authorList>
            <person name="Livingstone P.G."/>
            <person name="Whitworth D.E."/>
        </authorList>
    </citation>
    <scope>NUCLEOTIDE SEQUENCE [LARGE SCALE GENOMIC DNA]</scope>
    <source>
        <strain evidence="5">CA054A</strain>
    </source>
</reference>
<sequence length="136" mass="15087">MTNSPEKPKPLVLVVDDYQDAREMYAEYLEFSGFRVAEAKNGQEALDKAFELVPDVILMDLSLPVMDGWEATRRLKGDERTRHIPVVALTGHALKGHSEDANQAGCDAYVTKPCLPDNLVEQVKKMIARRDAASAS</sequence>
<comment type="caution">
    <text evidence="4">The sequence shown here is derived from an EMBL/GenBank/DDBJ whole genome shotgun (WGS) entry which is preliminary data.</text>
</comment>
<dbReference type="PANTHER" id="PTHR44591:SF23">
    <property type="entry name" value="CHEY SUBFAMILY"/>
    <property type="match status" value="1"/>
</dbReference>
<dbReference type="EMBL" id="RAVZ01000216">
    <property type="protein sequence ID" value="RKG81037.1"/>
    <property type="molecule type" value="Genomic_DNA"/>
</dbReference>
<dbReference type="RefSeq" id="WP_120543457.1">
    <property type="nucleotide sequence ID" value="NZ_RAVZ01000216.1"/>
</dbReference>
<feature type="modified residue" description="4-aspartylphosphate" evidence="2">
    <location>
        <position position="60"/>
    </location>
</feature>
<dbReference type="AlphaFoldDB" id="A0A3A8IC38"/>
<dbReference type="SUPFAM" id="SSF52172">
    <property type="entry name" value="CheY-like"/>
    <property type="match status" value="1"/>
</dbReference>
<keyword evidence="1 2" id="KW-0597">Phosphoprotein</keyword>
<accession>A0A3A8IC38</accession>
<protein>
    <submittedName>
        <fullName evidence="4">Response regulator</fullName>
    </submittedName>
</protein>
<feature type="domain" description="Response regulatory" evidence="3">
    <location>
        <begin position="11"/>
        <end position="127"/>
    </location>
</feature>